<dbReference type="OrthoDB" id="191139at2759"/>
<gene>
    <name evidence="5" type="ORF">IE81DRAFT_322398</name>
</gene>
<keyword evidence="2" id="KW-0521">NADP</keyword>
<evidence type="ECO:0000256" key="1">
    <source>
        <dbReference type="ARBA" id="ARBA00006484"/>
    </source>
</evidence>
<name>A0A316W681_9BASI</name>
<keyword evidence="6" id="KW-1185">Reference proteome</keyword>
<dbReference type="InterPro" id="IPR002347">
    <property type="entry name" value="SDR_fam"/>
</dbReference>
<dbReference type="InParanoid" id="A0A316W681"/>
<dbReference type="EMBL" id="KZ819369">
    <property type="protein sequence ID" value="PWN43543.1"/>
    <property type="molecule type" value="Genomic_DNA"/>
</dbReference>
<dbReference type="InterPro" id="IPR036291">
    <property type="entry name" value="NAD(P)-bd_dom_sf"/>
</dbReference>
<evidence type="ECO:0000256" key="4">
    <source>
        <dbReference type="SAM" id="MobiDB-lite"/>
    </source>
</evidence>
<dbReference type="Proteomes" id="UP000245783">
    <property type="component" value="Unassembled WGS sequence"/>
</dbReference>
<comment type="similarity">
    <text evidence="1">Belongs to the short-chain dehydrogenases/reductases (SDR) family.</text>
</comment>
<evidence type="ECO:0000313" key="6">
    <source>
        <dbReference type="Proteomes" id="UP000245783"/>
    </source>
</evidence>
<dbReference type="AlphaFoldDB" id="A0A316W681"/>
<evidence type="ECO:0000256" key="3">
    <source>
        <dbReference type="ARBA" id="ARBA00023002"/>
    </source>
</evidence>
<organism evidence="5 6">
    <name type="scientific">Ceraceosorus guamensis</name>
    <dbReference type="NCBI Taxonomy" id="1522189"/>
    <lineage>
        <taxon>Eukaryota</taxon>
        <taxon>Fungi</taxon>
        <taxon>Dikarya</taxon>
        <taxon>Basidiomycota</taxon>
        <taxon>Ustilaginomycotina</taxon>
        <taxon>Exobasidiomycetes</taxon>
        <taxon>Ceraceosorales</taxon>
        <taxon>Ceraceosoraceae</taxon>
        <taxon>Ceraceosorus</taxon>
    </lineage>
</organism>
<dbReference type="SUPFAM" id="SSF51735">
    <property type="entry name" value="NAD(P)-binding Rossmann-fold domains"/>
    <property type="match status" value="1"/>
</dbReference>
<evidence type="ECO:0000256" key="2">
    <source>
        <dbReference type="ARBA" id="ARBA00022857"/>
    </source>
</evidence>
<dbReference type="GO" id="GO:0016491">
    <property type="term" value="F:oxidoreductase activity"/>
    <property type="evidence" value="ECO:0007669"/>
    <property type="project" value="UniProtKB-KW"/>
</dbReference>
<dbReference type="Gene3D" id="3.40.50.720">
    <property type="entry name" value="NAD(P)-binding Rossmann-like Domain"/>
    <property type="match status" value="1"/>
</dbReference>
<dbReference type="Pfam" id="PF00106">
    <property type="entry name" value="adh_short"/>
    <property type="match status" value="2"/>
</dbReference>
<dbReference type="RefSeq" id="XP_025370703.1">
    <property type="nucleotide sequence ID" value="XM_025513626.1"/>
</dbReference>
<dbReference type="PRINTS" id="PR00081">
    <property type="entry name" value="GDHRDH"/>
</dbReference>
<keyword evidence="3" id="KW-0560">Oxidoreductase</keyword>
<reference evidence="5 6" key="1">
    <citation type="journal article" date="2018" name="Mol. Biol. Evol.">
        <title>Broad Genomic Sampling Reveals a Smut Pathogenic Ancestry of the Fungal Clade Ustilaginomycotina.</title>
        <authorList>
            <person name="Kijpornyongpan T."/>
            <person name="Mondo S.J."/>
            <person name="Barry K."/>
            <person name="Sandor L."/>
            <person name="Lee J."/>
            <person name="Lipzen A."/>
            <person name="Pangilinan J."/>
            <person name="LaButti K."/>
            <person name="Hainaut M."/>
            <person name="Henrissat B."/>
            <person name="Grigoriev I.V."/>
            <person name="Spatafora J.W."/>
            <person name="Aime M.C."/>
        </authorList>
    </citation>
    <scope>NUCLEOTIDE SEQUENCE [LARGE SCALE GENOMIC DNA]</scope>
    <source>
        <strain evidence="5 6">MCA 4658</strain>
    </source>
</reference>
<dbReference type="STRING" id="1522189.A0A316W681"/>
<protein>
    <submittedName>
        <fullName evidence="5">NAD(P)-binding protein</fullName>
    </submittedName>
</protein>
<proteinExistence type="inferred from homology"/>
<dbReference type="PANTHER" id="PTHR24320:SF282">
    <property type="entry name" value="WW DOMAIN-CONTAINING OXIDOREDUCTASE"/>
    <property type="match status" value="1"/>
</dbReference>
<accession>A0A316W681</accession>
<dbReference type="PANTHER" id="PTHR24320">
    <property type="entry name" value="RETINOL DEHYDROGENASE"/>
    <property type="match status" value="1"/>
</dbReference>
<dbReference type="GeneID" id="37035496"/>
<evidence type="ECO:0000313" key="5">
    <source>
        <dbReference type="EMBL" id="PWN43543.1"/>
    </source>
</evidence>
<sequence length="349" mass="37183">MTSADHQEQQKFSVDQIPPLNGKIAIVTGGHAGIGLETTRALAHAGAKVYMASRTESKAQGAIAQLRKEHAESASQGNTSDAGQKAQDASAAGATGSSPAELQLDYVHLDLSDLSTGPRCAKDFLAKESQLHIIVCNAGIMGADYELTKDGIEQSFQVNHLTHFALIQGLLPALEAAGKASAPHPARIVNLTSIAHKFISANPALEPKFKSLDDVNRKMGIGELGKYMRYSQGKLSNLLMVREFNRRHGASVRATAVHPGFIASDLYKGTPLAPIAPKIFASVSEGALASLYAATSPNLEKEDSWDAYRVTFGLEGQDTKYSRDEDLAKDLWDLSEKLVAEKGASSGSV</sequence>
<feature type="compositionally biased region" description="Low complexity" evidence="4">
    <location>
        <begin position="80"/>
        <end position="97"/>
    </location>
</feature>
<feature type="region of interest" description="Disordered" evidence="4">
    <location>
        <begin position="61"/>
        <end position="97"/>
    </location>
</feature>